<gene>
    <name evidence="1" type="ORF">GCM10007966_05680</name>
</gene>
<name>A0A917JQ93_9GAMM</name>
<reference evidence="1" key="1">
    <citation type="journal article" date="2014" name="Int. J. Syst. Evol. Microbiol.">
        <title>Complete genome sequence of Corynebacterium casei LMG S-19264T (=DSM 44701T), isolated from a smear-ripened cheese.</title>
        <authorList>
            <consortium name="US DOE Joint Genome Institute (JGI-PGF)"/>
            <person name="Walter F."/>
            <person name="Albersmeier A."/>
            <person name="Kalinowski J."/>
            <person name="Ruckert C."/>
        </authorList>
    </citation>
    <scope>NUCLEOTIDE SEQUENCE</scope>
    <source>
        <strain evidence="1">JCM 13919</strain>
    </source>
</reference>
<dbReference type="Proteomes" id="UP000630149">
    <property type="component" value="Unassembled WGS sequence"/>
</dbReference>
<organism evidence="1 2">
    <name type="scientific">Legionella impletisoli</name>
    <dbReference type="NCBI Taxonomy" id="343510"/>
    <lineage>
        <taxon>Bacteria</taxon>
        <taxon>Pseudomonadati</taxon>
        <taxon>Pseudomonadota</taxon>
        <taxon>Gammaproteobacteria</taxon>
        <taxon>Legionellales</taxon>
        <taxon>Legionellaceae</taxon>
        <taxon>Legionella</taxon>
    </lineage>
</organism>
<evidence type="ECO:0000313" key="2">
    <source>
        <dbReference type="Proteomes" id="UP000630149"/>
    </source>
</evidence>
<dbReference type="AlphaFoldDB" id="A0A917JQ93"/>
<proteinExistence type="predicted"/>
<dbReference type="GO" id="GO:0005975">
    <property type="term" value="P:carbohydrate metabolic process"/>
    <property type="evidence" value="ECO:0007669"/>
    <property type="project" value="InterPro"/>
</dbReference>
<dbReference type="RefSeq" id="WP_131775910.1">
    <property type="nucleotide sequence ID" value="NZ_BMOB01000002.1"/>
</dbReference>
<protein>
    <submittedName>
        <fullName evidence="1">Uncharacterized protein</fullName>
    </submittedName>
</protein>
<dbReference type="SUPFAM" id="SSF88713">
    <property type="entry name" value="Glycoside hydrolase/deacetylase"/>
    <property type="match status" value="1"/>
</dbReference>
<dbReference type="OrthoDB" id="9788208at2"/>
<evidence type="ECO:0000313" key="1">
    <source>
        <dbReference type="EMBL" id="GGI80017.1"/>
    </source>
</evidence>
<accession>A0A917JQ93</accession>
<reference evidence="1" key="2">
    <citation type="submission" date="2020-09" db="EMBL/GenBank/DDBJ databases">
        <authorList>
            <person name="Sun Q."/>
            <person name="Ohkuma M."/>
        </authorList>
    </citation>
    <scope>NUCLEOTIDE SEQUENCE</scope>
    <source>
        <strain evidence="1">JCM 13919</strain>
    </source>
</reference>
<dbReference type="EMBL" id="BMOB01000002">
    <property type="protein sequence ID" value="GGI80017.1"/>
    <property type="molecule type" value="Genomic_DNA"/>
</dbReference>
<keyword evidence="2" id="KW-1185">Reference proteome</keyword>
<dbReference type="InterPro" id="IPR011330">
    <property type="entry name" value="Glyco_hydro/deAcase_b/a-brl"/>
</dbReference>
<sequence length="247" mass="29509">MVNYDPKEFTIECYIELLKRAVNKFRFLEYSEWDKCNNENVVFWRHDIDFSLEKAVEMAKIEHENCIKATYFLLLHSNYYNLFDRNSLGLVREILSYGHSIGLHFDCNYYKIQSILELIDWLTFEKNILQKLFNYSIEVFSFHNPSSLTMAFSENTYAGMINTYSKHFKTKVNYCSDSNGFWRFRSLDDVLNDDSINQLQVLTHPVWWTTELYMPREKIINLIEMSKKNAIAQYDHALLTTNRQNIS</sequence>
<comment type="caution">
    <text evidence="1">The sequence shown here is derived from an EMBL/GenBank/DDBJ whole genome shotgun (WGS) entry which is preliminary data.</text>
</comment>